<evidence type="ECO:0000256" key="2">
    <source>
        <dbReference type="ARBA" id="ARBA00023315"/>
    </source>
</evidence>
<dbReference type="PROSITE" id="PS51186">
    <property type="entry name" value="GNAT"/>
    <property type="match status" value="1"/>
</dbReference>
<comment type="caution">
    <text evidence="4">The sequence shown here is derived from an EMBL/GenBank/DDBJ whole genome shotgun (WGS) entry which is preliminary data.</text>
</comment>
<dbReference type="Proteomes" id="UP001565369">
    <property type="component" value="Unassembled WGS sequence"/>
</dbReference>
<evidence type="ECO:0000313" key="4">
    <source>
        <dbReference type="EMBL" id="MEY9457679.1"/>
    </source>
</evidence>
<keyword evidence="1" id="KW-0808">Transferase</keyword>
<dbReference type="PANTHER" id="PTHR43877:SF2">
    <property type="entry name" value="AMINOALKYLPHOSPHONATE N-ACETYLTRANSFERASE-RELATED"/>
    <property type="match status" value="1"/>
</dbReference>
<evidence type="ECO:0000313" key="5">
    <source>
        <dbReference type="Proteomes" id="UP001565369"/>
    </source>
</evidence>
<feature type="domain" description="N-acetyltransferase" evidence="3">
    <location>
        <begin position="47"/>
        <end position="205"/>
    </location>
</feature>
<gene>
    <name evidence="4" type="ORF">ABIG07_006627</name>
</gene>
<keyword evidence="5" id="KW-1185">Reference proteome</keyword>
<dbReference type="Gene3D" id="3.40.630.30">
    <property type="match status" value="1"/>
</dbReference>
<dbReference type="EMBL" id="JBGBZJ010000003">
    <property type="protein sequence ID" value="MEY9457679.1"/>
    <property type="molecule type" value="Genomic_DNA"/>
</dbReference>
<dbReference type="SUPFAM" id="SSF55729">
    <property type="entry name" value="Acyl-CoA N-acyltransferases (Nat)"/>
    <property type="match status" value="1"/>
</dbReference>
<dbReference type="InterPro" id="IPR016181">
    <property type="entry name" value="Acyl_CoA_acyltransferase"/>
</dbReference>
<keyword evidence="2" id="KW-0012">Acyltransferase</keyword>
<sequence length="205" mass="22879">MRAFKRYGVGLTSQPSVASAAMGCRARGAWSIVQIITCVSCAMSTQFEIEDLHREPKRDALLLLNNASARETSLLTPERFDRLIGSARLALFVQPDAALLLAFEQSDDYDGGHFLWFRGRFDRFLYVDRVIVAEAYRRHGIGRLLYAHLLERAGELGHTRVVCEVNLDPPNPVSDRFHAALGFVEVGRATIENGAKTVRYLAANL</sequence>
<evidence type="ECO:0000259" key="3">
    <source>
        <dbReference type="PROSITE" id="PS51186"/>
    </source>
</evidence>
<dbReference type="RefSeq" id="WP_244439223.1">
    <property type="nucleotide sequence ID" value="NZ_AXAF01000011.1"/>
</dbReference>
<evidence type="ECO:0000256" key="1">
    <source>
        <dbReference type="ARBA" id="ARBA00022679"/>
    </source>
</evidence>
<dbReference type="PANTHER" id="PTHR43877">
    <property type="entry name" value="AMINOALKYLPHOSPHONATE N-ACETYLTRANSFERASE-RELATED-RELATED"/>
    <property type="match status" value="1"/>
</dbReference>
<dbReference type="CDD" id="cd04301">
    <property type="entry name" value="NAT_SF"/>
    <property type="match status" value="1"/>
</dbReference>
<protein>
    <submittedName>
        <fullName evidence="4">GNAT superfamily acetyltransferase</fullName>
    </submittedName>
</protein>
<dbReference type="Pfam" id="PF00583">
    <property type="entry name" value="Acetyltransf_1"/>
    <property type="match status" value="1"/>
</dbReference>
<dbReference type="InterPro" id="IPR000182">
    <property type="entry name" value="GNAT_dom"/>
</dbReference>
<reference evidence="4 5" key="1">
    <citation type="submission" date="2024-07" db="EMBL/GenBank/DDBJ databases">
        <title>Genomic Encyclopedia of Type Strains, Phase V (KMG-V): Genome sequencing to study the core and pangenomes of soil and plant-associated prokaryotes.</title>
        <authorList>
            <person name="Whitman W."/>
        </authorList>
    </citation>
    <scope>NUCLEOTIDE SEQUENCE [LARGE SCALE GENOMIC DNA]</scope>
    <source>
        <strain evidence="4 5">USDA 152</strain>
    </source>
</reference>
<accession>A0ABV4G1B9</accession>
<dbReference type="InterPro" id="IPR050832">
    <property type="entry name" value="Bact_Acetyltransf"/>
</dbReference>
<proteinExistence type="predicted"/>
<dbReference type="PROSITE" id="PS51257">
    <property type="entry name" value="PROKAR_LIPOPROTEIN"/>
    <property type="match status" value="1"/>
</dbReference>
<organism evidence="4 5">
    <name type="scientific">Bradyrhizobium ottawaense</name>
    <dbReference type="NCBI Taxonomy" id="931866"/>
    <lineage>
        <taxon>Bacteria</taxon>
        <taxon>Pseudomonadati</taxon>
        <taxon>Pseudomonadota</taxon>
        <taxon>Alphaproteobacteria</taxon>
        <taxon>Hyphomicrobiales</taxon>
        <taxon>Nitrobacteraceae</taxon>
        <taxon>Bradyrhizobium</taxon>
    </lineage>
</organism>
<name>A0ABV4G1B9_9BRAD</name>